<dbReference type="EMBL" id="WOFV02000112">
    <property type="protein sequence ID" value="NAS19840.1"/>
    <property type="molecule type" value="Genomic_DNA"/>
</dbReference>
<organism evidence="1 2">
    <name type="scientific">Clostridium butyricum</name>
    <dbReference type="NCBI Taxonomy" id="1492"/>
    <lineage>
        <taxon>Bacteria</taxon>
        <taxon>Bacillati</taxon>
        <taxon>Bacillota</taxon>
        <taxon>Clostridia</taxon>
        <taxon>Eubacteriales</taxon>
        <taxon>Clostridiaceae</taxon>
        <taxon>Clostridium</taxon>
    </lineage>
</organism>
<reference evidence="1 2" key="1">
    <citation type="submission" date="2020-01" db="EMBL/GenBank/DDBJ databases">
        <title>Genome sequence of a 1,3-propanediol producer, Clostridium butyricum S3.</title>
        <authorList>
            <person name="Zhou J."/>
        </authorList>
    </citation>
    <scope>NUCLEOTIDE SEQUENCE [LARGE SCALE GENOMIC DNA]</scope>
    <source>
        <strain evidence="1 2">S3</strain>
    </source>
</reference>
<dbReference type="InterPro" id="IPR023811">
    <property type="entry name" value="CHP04076"/>
</dbReference>
<sequence>MGEFKESKIKIVVRKSNCEFYKKGDEIYIEGALLNKEKSGNICLTAVNAIYPFIYAARKRVSKDVMGFEELVFRCPDCAEGVEFELIAE</sequence>
<proteinExistence type="predicted"/>
<evidence type="ECO:0000313" key="1">
    <source>
        <dbReference type="EMBL" id="NAS19840.1"/>
    </source>
</evidence>
<evidence type="ECO:0000313" key="2">
    <source>
        <dbReference type="Proteomes" id="UP000474042"/>
    </source>
</evidence>
<comment type="caution">
    <text evidence="1">The sequence shown here is derived from an EMBL/GenBank/DDBJ whole genome shotgun (WGS) entry which is preliminary data.</text>
</comment>
<dbReference type="AlphaFoldDB" id="A0A0Q0TZ32"/>
<dbReference type="Proteomes" id="UP000474042">
    <property type="component" value="Unassembled WGS sequence"/>
</dbReference>
<accession>A0A0Q0TZ32</accession>
<name>A0A0Q0TZ32_CLOBU</name>
<protein>
    <submittedName>
        <fullName evidence="1">TIGR04076 family protein</fullName>
    </submittedName>
</protein>
<dbReference type="RefSeq" id="WP_002580066.1">
    <property type="nucleotide sequence ID" value="NZ_BKBB01000001.1"/>
</dbReference>
<dbReference type="NCBIfam" id="TIGR04076">
    <property type="entry name" value="TIGR04076 family protein"/>
    <property type="match status" value="1"/>
</dbReference>
<gene>
    <name evidence="1" type="ORF">GND98_018910</name>
</gene>